<reference evidence="4 5" key="1">
    <citation type="submission" date="2017-09" db="EMBL/GenBank/DDBJ databases">
        <title>WGS assembly of Aquilegia coerulea Goldsmith.</title>
        <authorList>
            <person name="Hodges S."/>
            <person name="Kramer E."/>
            <person name="Nordborg M."/>
            <person name="Tomkins J."/>
            <person name="Borevitz J."/>
            <person name="Derieg N."/>
            <person name="Yan J."/>
            <person name="Mihaltcheva S."/>
            <person name="Hayes R.D."/>
            <person name="Rokhsar D."/>
        </authorList>
    </citation>
    <scope>NUCLEOTIDE SEQUENCE [LARGE SCALE GENOMIC DNA]</scope>
    <source>
        <strain evidence="5">cv. Goldsmith</strain>
    </source>
</reference>
<dbReference type="OrthoDB" id="991564at2759"/>
<dbReference type="AlphaFoldDB" id="A0A2G5D4V6"/>
<dbReference type="InterPro" id="IPR036430">
    <property type="entry name" value="RNase_T2-like_sf"/>
</dbReference>
<evidence type="ECO:0000313" key="4">
    <source>
        <dbReference type="EMBL" id="PIA38554.1"/>
    </source>
</evidence>
<evidence type="ECO:0000256" key="3">
    <source>
        <dbReference type="SAM" id="SignalP"/>
    </source>
</evidence>
<dbReference type="PANTHER" id="PTHR11240">
    <property type="entry name" value="RIBONUCLEASE T2"/>
    <property type="match status" value="1"/>
</dbReference>
<keyword evidence="3" id="KW-0732">Signal</keyword>
<gene>
    <name evidence="4" type="ORF">AQUCO_02700043v1</name>
</gene>
<evidence type="ECO:0000256" key="2">
    <source>
        <dbReference type="RuleBase" id="RU004328"/>
    </source>
</evidence>
<dbReference type="PANTHER" id="PTHR11240:SF22">
    <property type="entry name" value="RIBONUCLEASE T2"/>
    <property type="match status" value="1"/>
</dbReference>
<evidence type="ECO:0000256" key="1">
    <source>
        <dbReference type="ARBA" id="ARBA00007469"/>
    </source>
</evidence>
<feature type="chain" id="PRO_5013848469" evidence="3">
    <location>
        <begin position="20"/>
        <end position="198"/>
    </location>
</feature>
<dbReference type="EMBL" id="KZ305044">
    <property type="protein sequence ID" value="PIA38554.1"/>
    <property type="molecule type" value="Genomic_DNA"/>
</dbReference>
<dbReference type="Gene3D" id="3.90.730.10">
    <property type="entry name" value="Ribonuclease T2-like"/>
    <property type="match status" value="2"/>
</dbReference>
<dbReference type="SUPFAM" id="SSF55895">
    <property type="entry name" value="Ribonuclease Rh-like"/>
    <property type="match status" value="1"/>
</dbReference>
<keyword evidence="5" id="KW-1185">Reference proteome</keyword>
<proteinExistence type="inferred from homology"/>
<organism evidence="4 5">
    <name type="scientific">Aquilegia coerulea</name>
    <name type="common">Rocky mountain columbine</name>
    <dbReference type="NCBI Taxonomy" id="218851"/>
    <lineage>
        <taxon>Eukaryota</taxon>
        <taxon>Viridiplantae</taxon>
        <taxon>Streptophyta</taxon>
        <taxon>Embryophyta</taxon>
        <taxon>Tracheophyta</taxon>
        <taxon>Spermatophyta</taxon>
        <taxon>Magnoliopsida</taxon>
        <taxon>Ranunculales</taxon>
        <taxon>Ranunculaceae</taxon>
        <taxon>Thalictroideae</taxon>
        <taxon>Aquilegia</taxon>
    </lineage>
</organism>
<feature type="signal peptide" evidence="3">
    <location>
        <begin position="1"/>
        <end position="19"/>
    </location>
</feature>
<accession>A0A2G5D4V6</accession>
<name>A0A2G5D4V6_AQUCA</name>
<dbReference type="GO" id="GO:0003723">
    <property type="term" value="F:RNA binding"/>
    <property type="evidence" value="ECO:0007669"/>
    <property type="project" value="InterPro"/>
</dbReference>
<sequence length="198" mass="22585">MANLCFIAISIFFIGVSLATEQNMSQSTILSDVSYYKFVMQWPHGLCTSANHPRCIHPYPYYLCIHGLWPENSGHQNPSVKQLPFNYALISGNILPQLRTTWPSVVQANSNFAFWKHEWDAHARNIVPGGTYALATFESELQQIYGSRVQLRCKTDFAGARGRFNLWELHFILTFTPTGGYVIHPNNQRSSCNSIVYY</sequence>
<dbReference type="InterPro" id="IPR001568">
    <property type="entry name" value="RNase_T2-like"/>
</dbReference>
<evidence type="ECO:0000313" key="5">
    <source>
        <dbReference type="Proteomes" id="UP000230069"/>
    </source>
</evidence>
<dbReference type="Proteomes" id="UP000230069">
    <property type="component" value="Unassembled WGS sequence"/>
</dbReference>
<comment type="similarity">
    <text evidence="1 2">Belongs to the RNase T2 family.</text>
</comment>
<protein>
    <submittedName>
        <fullName evidence="4">Uncharacterized protein</fullName>
    </submittedName>
</protein>
<dbReference type="Pfam" id="PF00445">
    <property type="entry name" value="Ribonuclease_T2"/>
    <property type="match status" value="1"/>
</dbReference>
<dbReference type="GO" id="GO:0033897">
    <property type="term" value="F:ribonuclease T2 activity"/>
    <property type="evidence" value="ECO:0007669"/>
    <property type="project" value="InterPro"/>
</dbReference>